<feature type="region of interest" description="Disordered" evidence="3">
    <location>
        <begin position="271"/>
        <end position="300"/>
    </location>
</feature>
<evidence type="ECO:0000256" key="1">
    <source>
        <dbReference type="ARBA" id="ARBA00010020"/>
    </source>
</evidence>
<organism evidence="4 5">
    <name type="scientific">Eucalyptus globulus</name>
    <name type="common">Tasmanian blue gum</name>
    <dbReference type="NCBI Taxonomy" id="34317"/>
    <lineage>
        <taxon>Eukaryota</taxon>
        <taxon>Viridiplantae</taxon>
        <taxon>Streptophyta</taxon>
        <taxon>Embryophyta</taxon>
        <taxon>Tracheophyta</taxon>
        <taxon>Spermatophyta</taxon>
        <taxon>Magnoliopsida</taxon>
        <taxon>eudicotyledons</taxon>
        <taxon>Gunneridae</taxon>
        <taxon>Pentapetalae</taxon>
        <taxon>rosids</taxon>
        <taxon>malvids</taxon>
        <taxon>Myrtales</taxon>
        <taxon>Myrtaceae</taxon>
        <taxon>Myrtoideae</taxon>
        <taxon>Eucalypteae</taxon>
        <taxon>Eucalyptus</taxon>
    </lineage>
</organism>
<dbReference type="PANTHER" id="PTHR10460:SF10">
    <property type="entry name" value="PROTEIN ABIL3"/>
    <property type="match status" value="1"/>
</dbReference>
<comment type="caution">
    <text evidence="4">The sequence shown here is derived from an EMBL/GenBank/DDBJ whole genome shotgun (WGS) entry which is preliminary data.</text>
</comment>
<protein>
    <recommendedName>
        <fullName evidence="6">Protein ABIL2</fullName>
    </recommendedName>
</protein>
<dbReference type="AlphaFoldDB" id="A0ABD3KGS2"/>
<dbReference type="EMBL" id="JBJKBG010000005">
    <property type="protein sequence ID" value="KAL3738372.1"/>
    <property type="molecule type" value="Genomic_DNA"/>
</dbReference>
<keyword evidence="5" id="KW-1185">Reference proteome</keyword>
<evidence type="ECO:0000313" key="4">
    <source>
        <dbReference type="EMBL" id="KAL3738372.1"/>
    </source>
</evidence>
<accession>A0ABD3KGS2</accession>
<feature type="compositionally biased region" description="Polar residues" evidence="3">
    <location>
        <begin position="271"/>
        <end position="280"/>
    </location>
</feature>
<gene>
    <name evidence="4" type="ORF">ACJRO7_019840</name>
</gene>
<comment type="similarity">
    <text evidence="1">Belongs to the ABI family.</text>
</comment>
<reference evidence="4 5" key="1">
    <citation type="submission" date="2024-11" db="EMBL/GenBank/DDBJ databases">
        <title>Chromosome-level genome assembly of Eucalyptus globulus Labill. provides insights into its genome evolution.</title>
        <authorList>
            <person name="Li X."/>
        </authorList>
    </citation>
    <scope>NUCLEOTIDE SEQUENCE [LARGE SCALE GENOMIC DNA]</scope>
    <source>
        <strain evidence="4">CL2024</strain>
        <tissue evidence="4">Fresh tender leaves</tissue>
    </source>
</reference>
<proteinExistence type="inferred from homology"/>
<dbReference type="PANTHER" id="PTHR10460">
    <property type="entry name" value="ABL INTERACTOR FAMILY MEMBER"/>
    <property type="match status" value="1"/>
</dbReference>
<dbReference type="Gene3D" id="6.10.140.1620">
    <property type="match status" value="1"/>
</dbReference>
<evidence type="ECO:0000256" key="2">
    <source>
        <dbReference type="ARBA" id="ARBA00025223"/>
    </source>
</evidence>
<name>A0ABD3KGS2_EUCGL</name>
<dbReference type="InterPro" id="IPR028457">
    <property type="entry name" value="ABI"/>
</dbReference>
<evidence type="ECO:0000313" key="5">
    <source>
        <dbReference type="Proteomes" id="UP001634007"/>
    </source>
</evidence>
<evidence type="ECO:0008006" key="6">
    <source>
        <dbReference type="Google" id="ProtNLM"/>
    </source>
</evidence>
<evidence type="ECO:0000256" key="3">
    <source>
        <dbReference type="SAM" id="MobiDB-lite"/>
    </source>
</evidence>
<sequence length="340" mass="39228">MVSWKWIMTISARGCEVESNCFIFIVTDEDTLNLGTMDASQLPFLVSAPQEALHYDELSMKESLNFSDSLKDLKDLRKQLYSAAEYFELSYNKQDQKQIVVNTLRDYATKAFISTVDHLGSMTYKVNCLLDDKIEEASAIELRFSCLQQRLRMCDVFIDHGGLSQQSLAIRTPKHHRRYILPVSQAKDGGVSKNLQYCMKNEVNSEMSADMYSRNIETSASFVRRRHLTTQFPQSTPTSIFSFISTSSNQKAEKRTSPFLFQLARLGSLVDRSTSPNQPSAKKRYPLEPRRSTSMSTHVERNRRTDIELYSCENNRLFKSLVSMRKSRKDSRLYKFLDEN</sequence>
<dbReference type="Proteomes" id="UP001634007">
    <property type="component" value="Unassembled WGS sequence"/>
</dbReference>
<comment type="function">
    <text evidence="2">Involved in regulation of actin and microtubule organization. Part of a WAVE complex that activates the Arp2/3 complex.</text>
</comment>